<comment type="caution">
    <text evidence="2">The sequence shown here is derived from an EMBL/GenBank/DDBJ whole genome shotgun (WGS) entry which is preliminary data.</text>
</comment>
<dbReference type="Proteomes" id="UP001418222">
    <property type="component" value="Unassembled WGS sequence"/>
</dbReference>
<dbReference type="AlphaFoldDB" id="A0AAP0B544"/>
<dbReference type="Pfam" id="PF00078">
    <property type="entry name" value="RVT_1"/>
    <property type="match status" value="1"/>
</dbReference>
<evidence type="ECO:0000313" key="3">
    <source>
        <dbReference type="Proteomes" id="UP001418222"/>
    </source>
</evidence>
<reference evidence="2 3" key="1">
    <citation type="journal article" date="2022" name="Nat. Plants">
        <title>Genomes of leafy and leafless Platanthera orchids illuminate the evolution of mycoheterotrophy.</title>
        <authorList>
            <person name="Li M.H."/>
            <person name="Liu K.W."/>
            <person name="Li Z."/>
            <person name="Lu H.C."/>
            <person name="Ye Q.L."/>
            <person name="Zhang D."/>
            <person name="Wang J.Y."/>
            <person name="Li Y.F."/>
            <person name="Zhong Z.M."/>
            <person name="Liu X."/>
            <person name="Yu X."/>
            <person name="Liu D.K."/>
            <person name="Tu X.D."/>
            <person name="Liu B."/>
            <person name="Hao Y."/>
            <person name="Liao X.Y."/>
            <person name="Jiang Y.T."/>
            <person name="Sun W.H."/>
            <person name="Chen J."/>
            <person name="Chen Y.Q."/>
            <person name="Ai Y."/>
            <person name="Zhai J.W."/>
            <person name="Wu S.S."/>
            <person name="Zhou Z."/>
            <person name="Hsiao Y.Y."/>
            <person name="Wu W.L."/>
            <person name="Chen Y.Y."/>
            <person name="Lin Y.F."/>
            <person name="Hsu J.L."/>
            <person name="Li C.Y."/>
            <person name="Wang Z.W."/>
            <person name="Zhao X."/>
            <person name="Zhong W.Y."/>
            <person name="Ma X.K."/>
            <person name="Ma L."/>
            <person name="Huang J."/>
            <person name="Chen G.Z."/>
            <person name="Huang M.Z."/>
            <person name="Huang L."/>
            <person name="Peng D.H."/>
            <person name="Luo Y.B."/>
            <person name="Zou S.Q."/>
            <person name="Chen S.P."/>
            <person name="Lan S."/>
            <person name="Tsai W.C."/>
            <person name="Van de Peer Y."/>
            <person name="Liu Z.J."/>
        </authorList>
    </citation>
    <scope>NUCLEOTIDE SEQUENCE [LARGE SCALE GENOMIC DNA]</scope>
    <source>
        <strain evidence="2">Lor287</strain>
    </source>
</reference>
<protein>
    <recommendedName>
        <fullName evidence="1">Reverse transcriptase domain-containing protein</fullName>
    </recommendedName>
</protein>
<dbReference type="PROSITE" id="PS50878">
    <property type="entry name" value="RT_POL"/>
    <property type="match status" value="1"/>
</dbReference>
<proteinExistence type="predicted"/>
<dbReference type="SUPFAM" id="SSF56672">
    <property type="entry name" value="DNA/RNA polymerases"/>
    <property type="match status" value="1"/>
</dbReference>
<accession>A0AAP0B544</accession>
<feature type="domain" description="Reverse transcriptase" evidence="1">
    <location>
        <begin position="1"/>
        <end position="225"/>
    </location>
</feature>
<evidence type="ECO:0000259" key="1">
    <source>
        <dbReference type="PROSITE" id="PS50878"/>
    </source>
</evidence>
<gene>
    <name evidence="2" type="ORF">KSP39_PZI017944</name>
</gene>
<dbReference type="InterPro" id="IPR000477">
    <property type="entry name" value="RT_dom"/>
</dbReference>
<dbReference type="PANTHER" id="PTHR33116:SF86">
    <property type="entry name" value="REVERSE TRANSCRIPTASE DOMAIN-CONTAINING PROTEIN"/>
    <property type="match status" value="1"/>
</dbReference>
<evidence type="ECO:0000313" key="2">
    <source>
        <dbReference type="EMBL" id="KAK8928576.1"/>
    </source>
</evidence>
<name>A0AAP0B544_9ASPA</name>
<organism evidence="2 3">
    <name type="scientific">Platanthera zijinensis</name>
    <dbReference type="NCBI Taxonomy" id="2320716"/>
    <lineage>
        <taxon>Eukaryota</taxon>
        <taxon>Viridiplantae</taxon>
        <taxon>Streptophyta</taxon>
        <taxon>Embryophyta</taxon>
        <taxon>Tracheophyta</taxon>
        <taxon>Spermatophyta</taxon>
        <taxon>Magnoliopsida</taxon>
        <taxon>Liliopsida</taxon>
        <taxon>Asparagales</taxon>
        <taxon>Orchidaceae</taxon>
        <taxon>Orchidoideae</taxon>
        <taxon>Orchideae</taxon>
        <taxon>Orchidinae</taxon>
        <taxon>Platanthera</taxon>
    </lineage>
</organism>
<keyword evidence="3" id="KW-1185">Reference proteome</keyword>
<dbReference type="CDD" id="cd01650">
    <property type="entry name" value="RT_nLTR_like"/>
    <property type="match status" value="1"/>
</dbReference>
<dbReference type="InterPro" id="IPR043502">
    <property type="entry name" value="DNA/RNA_pol_sf"/>
</dbReference>
<sequence length="295" mass="32504">MDSIISQFQSAFILGRLFTDNILIAFEINHFLHAPGADGGLSIKLDMAKAFDRVEWPFLFEALGNLGFAVGFISLIKMCISSSSLSFLINRERVGVVRPSRGLRQGDFLSPYLFIMCSEFLSRILARVELNGRILGIAVAPSAPRISHLLFADDTLIFYGANRSEAEAVSHILGTFAAASGLIINFSKSSLMISRSVCDGIASEIVTALGIPRCDSHELYLGVPASVGRNRYASFKFIKDHIWNRIQGWKVKFLSRAGREILIKVVLTSIPAYVMSCFRLPKSLFAEINSILAGF</sequence>
<dbReference type="EMBL" id="JBBWWQ010000015">
    <property type="protein sequence ID" value="KAK8928576.1"/>
    <property type="molecule type" value="Genomic_DNA"/>
</dbReference>
<dbReference type="PANTHER" id="PTHR33116">
    <property type="entry name" value="REVERSE TRANSCRIPTASE ZINC-BINDING DOMAIN-CONTAINING PROTEIN-RELATED-RELATED"/>
    <property type="match status" value="1"/>
</dbReference>